<dbReference type="PANTHER" id="PTHR24044">
    <property type="entry name" value="NOTCH LIGAND FAMILY MEMBER"/>
    <property type="match status" value="1"/>
</dbReference>
<feature type="transmembrane region" description="Helical" evidence="2">
    <location>
        <begin position="3066"/>
        <end position="3092"/>
    </location>
</feature>
<dbReference type="Pfam" id="PF11038">
    <property type="entry name" value="DGF-1_5"/>
    <property type="match status" value="1"/>
</dbReference>
<name>A0A2V2VE53_TRYCR</name>
<dbReference type="Proteomes" id="UP000246121">
    <property type="component" value="Unassembled WGS sequence"/>
</dbReference>
<dbReference type="InterPro" id="IPR021053">
    <property type="entry name" value="Dispersed_gene_fam_prot1_C"/>
</dbReference>
<dbReference type="VEuPathDB" id="TriTrypDB:TCSYLVIO_005267"/>
<feature type="transmembrane region" description="Helical" evidence="2">
    <location>
        <begin position="3137"/>
        <end position="3154"/>
    </location>
</feature>
<keyword evidence="2" id="KW-0472">Membrane</keyword>
<dbReference type="VEuPathDB" id="TriTrypDB:TCSYLVIO_005396"/>
<feature type="domain" description="Dispersed gene family protein 1 beta-sheet" evidence="6">
    <location>
        <begin position="509"/>
        <end position="675"/>
    </location>
</feature>
<dbReference type="PANTHER" id="PTHR24044:SF308">
    <property type="entry name" value="DELTA-LIKE PROTEIN 3"/>
    <property type="match status" value="1"/>
</dbReference>
<dbReference type="VEuPathDB" id="TriTrypDB:TcCLB.510713.20"/>
<dbReference type="InterPro" id="IPR050906">
    <property type="entry name" value="Notch_signaling"/>
</dbReference>
<dbReference type="VEuPathDB" id="TriTrypDB:TcCLB.511183.330"/>
<feature type="transmembrane region" description="Helical" evidence="2">
    <location>
        <begin position="3363"/>
        <end position="3388"/>
    </location>
</feature>
<dbReference type="VEuPathDB" id="TriTrypDB:TCDM_11053"/>
<feature type="domain" description="Dispersed gene family protein 1 beta-sheet" evidence="6">
    <location>
        <begin position="939"/>
        <end position="987"/>
    </location>
</feature>
<evidence type="ECO:0000259" key="4">
    <source>
        <dbReference type="Pfam" id="PF11038"/>
    </source>
</evidence>
<evidence type="ECO:0000313" key="9">
    <source>
        <dbReference type="Proteomes" id="UP000246121"/>
    </source>
</evidence>
<dbReference type="VEuPathDB" id="TriTrypDB:ECC02_006033"/>
<dbReference type="InterPro" id="IPR011050">
    <property type="entry name" value="Pectin_lyase_fold/virulence"/>
</dbReference>
<dbReference type="VEuPathDB" id="TriTrypDB:TcCLB.504769.160"/>
<dbReference type="VEuPathDB" id="TriTrypDB:Tc_MARK_5579"/>
<dbReference type="Pfam" id="PF22279">
    <property type="entry name" value="DGF-1_N"/>
    <property type="match status" value="6"/>
</dbReference>
<dbReference type="VEuPathDB" id="TriTrypDB:TcG_12971"/>
<keyword evidence="2" id="KW-1133">Transmembrane helix</keyword>
<evidence type="ECO:0000259" key="7">
    <source>
        <dbReference type="Pfam" id="PF22279"/>
    </source>
</evidence>
<comment type="caution">
    <text evidence="8">The sequence shown here is derived from an EMBL/GenBank/DDBJ whole genome shotgun (WGS) entry which is preliminary data.</text>
</comment>
<dbReference type="EMBL" id="PRFA01000036">
    <property type="protein sequence ID" value="PWU92603.1"/>
    <property type="molecule type" value="Genomic_DNA"/>
</dbReference>
<feature type="domain" description="Dispersed gene family protein 1 N-terminal" evidence="7">
    <location>
        <begin position="349"/>
        <end position="444"/>
    </location>
</feature>
<sequence>MVDRARATHHDGPVDTCLGWWIRSAVGACPRSRHCVRRRAIAAVRVALLVVFLLVAAATWIPAVHAVVLRLRGGTVDRAITVGRAVDTVLMDGVSITNGVAVVFDVAAMLPGALRIELRNCVCDGGAQIYVRGYSGEPASDRSLEVSVSGLSGSYCSLVFVHNLPAHTNVTVRDSTIVTAGPMRYSQLSGLTDAVASPLVLHATSLLQTQLRVSNTVLRSLHAGGSAVYVGGGVDLLSSAVLLDGVLLEASGGPTASAMRVASSSRLSLRSHSVFSVTNVSVVSSGGGLVLGERLAVFDSVLRFVGVEGSAASSLVRCDGGTIDAGGWLDLYDVWAVGEALSVASLSGVTLSGGTVSIARCATAGATLVSGLTITSGVVSVQCNRAGGRVLQSSGDYRMAGLPSVSVVPCDGCAAVLACFDALTASFSDCACSCRVGGVGDACLPFDVPPARAGGGGGAEDCVSGVTLTESVTVGGGRATACFDSVVFSGPITVAVDLRLMDAFADALNVTLRHCVLAGGAQLRIGGLGESTARLIPHALVNMTNVTSLEGTIVLHGAMPQHSSVLLANSTLRATVGGSHYLTTTPGLAGSRYGPALVLDGVRLLSTRFVMTRSTLACGGGSCAAILVERGFCANLSSVFYMDNCVFRSQTHVMYALASDLRVSGGSVLSIQNNSWSVLSIEYYKGACVFGDVAVDGGSVLQIVSSTFRLGFAMLIANTLTVAGGSWLVHRDNEVRTAYVVYVANENGVAFRDRSVWSIIDNKFTYGSYSSTIVSMTSNWSPPSDSRPIIYGVCNEAKGSPVTDYQYDLNIEAPVTALDCGACTVDAVCFAARTSSISGCECVCAAGGHGGTCLPAAVPDGLGPLSLLDAKDTEVRCVHGGSIGSVDYPDPGVRGLCFVNVTFTAAIVLDLSYFYSPQQTLKITLLQCVLMGLSIKGSGARVHVSVVSSMMDSGALVFQGDFGASSQILVAGSTLVTTSSHAILFVDFYPGTISSLLLIKNTIEGNWYAVYFSSAVFVDGGKIIVKGNTLSTMVDDDGVESSVCINAVDVRNGGYFDIEDNTMSSANGVYLFGDTTVRSAGLLRVADCAFVGRTEIFDSALVYVSGSVTLEGGAQWRVEGNNVGAASVLTIPYPQYKIQLSGSGTTVVLSHNRQVGGNTVFAMLLPPNTIVELPARFVVGCNLQDNEEVSYDGVFPVGVLVFRCGTCNDDAACYMPGTESVDHSSCSCSCKDGWHGASCLPFEVPDTFLPPVPERAVDGDTSCVVNQTLTNLTLNMWKTHHCYVGVTFSGVGAALTFFLNSMPLHLPINITLAGCTFLDGAALEFVGGAEASKSSGVLIRVSQTVMWSSVVAFIHALPQHCDIAVTEVDAVQSFEFELSGTVNNIWSVFLLGNFVLSASTLLVSNVKAYVTKRNALGFSSIGTLTLVRGSSLYVRYCSFEGYKYLFYVHSLSVSDNSVFALLNNTMLFGVSLLYQHQGFSVSDHSVLRVVGNGGSARYAICNDDLWTVERSSWLDWRDNNVEVGAMFYDTESAFVSIDDSSVVTLTGCTMGSTGLSGTLLSQADAGYRFVAGCLTVAGREVTTAAELERHGITNATTVAACGECTKDGDCFAPLTTAVSDCNCQCAAGGHGDVCVPAPVPAGPPPPLSPPLRPTPLPPPVGECISDMVHPEVAQSVGGGLSWLCYRNVTFSGGGMSLTVLVGAMTGDVVNVTFDGCTWSDGAVLLLLGNAYAAVGSLNIVVTGSIFIDALLSPEGVFPPRTNITISGNRFKVTRLIPRSGLDMWRPSCVAMNGLAIANDSAVVLGGNVFQSVTTSSIAIYVVRSALRVSWHSVFAVVGNTFHMAGGGSTLINIEGFSQSLSLSVLNNSAVVIRGNLVTRPVRYFLLLILASLVESRSAVVFQGNDMQRSSAVVYSTFSSCIYYNSWLQLSGNLCRESPSEAFVFLYPKVNLRDSTVSVSDNRFMSSTGTPTVLRIPKRSRDLTNGAIVAACNTVNGEEVVQYVIPPVYNATILTCSDPCTLAASCFPAYTATASSDGCACNCAEGGHGDACLPVAVPEPPSTDSADLCVRDVHVNVEVNAGLGTSVACYVGVTFAADVVVDVESMSGSVRNVTLANCTFLGGASLYVVGWRSDPPAGQRADVLISGLESRSGGGVLVANRFPPGSRVTVVDSVLIAEKRVVYRGAYDLGDASACLVLHSVNLTGSVLTIARTHVAAVFRDAVGVLFVGGVALSSRGALYVDGLLVQTALGLCVSVEGGVAASGGSVVAFVDSDFLLCKHAVSVRGAVSVSGSAVALVRSEFLSTEDYAVAFYSTVRLDDGSMLLLKDNVHDGVSREMLYAAGAVTAAGSTLSFVRNRALLPRMLSLSLSLATGAHLRVACNDAGGRVLSTAEEYAAAGFGDAGSIDVAGCDACDRDTYCYAPGTASASMRNGVCVCECGSGGYGEVCVPVGAPVLPPAVGTASSVFFRESVTVRSVFVVPAGASEVTLRHVVLDGVSPVLYVPWMARDGVRIVVQNVSLRNGAVLYVMGGGTLHGAGTAGSDEGGPVELSVCDVEALNGALVLTGTFPAGSALTVTDSLLVAARPTPLVYLPGSQSSPYAPVLVLSGLRLMRSVLVVFGVALVTVVTGGRTVVVDGAVLELVGGGVALDAAVLGGDYALYASARVVASGGAVLRVSGSQVYAAHGLVFDSGVAANASAVVVNDNVGALTDGALLELRGSALFVSGSWLSVRGNSISGRLLSLPSYPRSAELVQSTLTLHGNAGSGSVVMDGTVALGGAGRRFVVGCLTLNGQALQSMDYRSAGIIGEFRPVACGVCDADVSCFAAATRAMSGSCRCRCAEGRYGRDCLPVYLPRVDGCNRTPGIPLLSHTATLTETRSLTSTWTPSLSTTHYGPTETLQVTETVALSPTRTPTVSVSSTLWWSEVACPTLAVTTTAAGGSLTQNDIRGGGSAVPTRLMVALPPPFRWARDPQLGTHLSFVPVSTARPRGFGGPWGAMLSNATWMRNATNPFTVLELAVPVHRGYFIAADETIVIRCDAVAVSGGCKGVLLGSFTIRSDTLPAAASALSAITGVVAGAAAVAVVVTGGLGSILEMQALGVFARMPCATAQERASTVALPYFLSVFAALDPLWMVVGNALLAAVFGCVHCGVTAAFQRWRDVDAASAWAAMRFPSLTYVVAHAMHLGIFFSSVLALAMPDARVRHRVIGAVGVLYGVAFPAGVCYLIARHTGASFTRYWQFSRKPLHERLLYPVGYWHPAVQQRMYGGMLTNMRGSHVYWCVFQLSVLCAVCLIAAVHPPVGGCHVQYFCMAAVLLAGAGVVAFTNMMRSDFLTVMHTAGFVLLAALCLVSAANHLAPSDGGASAYAAIVLLLTTVLLAIAVYSVVVWYAEDRDWQELREPRRGGLEALLRDDEESDEDAQKPHNVTLSSYASGTTGASSYRPPAPPLQPVAGDIRSNVLSPLDRASSASRMIDYAAI</sequence>
<evidence type="ECO:0000259" key="5">
    <source>
        <dbReference type="Pfam" id="PF11040"/>
    </source>
</evidence>
<organism evidence="8 9">
    <name type="scientific">Trypanosoma cruzi</name>
    <dbReference type="NCBI Taxonomy" id="5693"/>
    <lineage>
        <taxon>Eukaryota</taxon>
        <taxon>Discoba</taxon>
        <taxon>Euglenozoa</taxon>
        <taxon>Kinetoplastea</taxon>
        <taxon>Metakinetoplastina</taxon>
        <taxon>Trypanosomatida</taxon>
        <taxon>Trypanosomatidae</taxon>
        <taxon>Trypanosoma</taxon>
        <taxon>Schizotrypanum</taxon>
    </lineage>
</organism>
<feature type="compositionally biased region" description="Low complexity" evidence="1">
    <location>
        <begin position="3427"/>
        <end position="3439"/>
    </location>
</feature>
<evidence type="ECO:0000313" key="8">
    <source>
        <dbReference type="EMBL" id="PWU92603.1"/>
    </source>
</evidence>
<protein>
    <submittedName>
        <fullName evidence="8">Dispersed gene family protein 1 (DGF-1)</fullName>
    </submittedName>
</protein>
<dbReference type="VEuPathDB" id="TriTrypDB:TcBrA4_0185630"/>
<dbReference type="Pfam" id="PF11040">
    <property type="entry name" value="DGF-1_C"/>
    <property type="match status" value="1"/>
</dbReference>
<dbReference type="InterPro" id="IPR021004">
    <property type="entry name" value="Dispersed_gene_fam_prot1_dom4"/>
</dbReference>
<feature type="domain" description="Dispersed gene family protein 1 N-terminal" evidence="7">
    <location>
        <begin position="1553"/>
        <end position="1635"/>
    </location>
</feature>
<dbReference type="VEuPathDB" id="TriTrypDB:TcYC6_0172850"/>
<dbReference type="VEuPathDB" id="TriTrypDB:TcG_11528"/>
<dbReference type="InterPro" id="IPR053915">
    <property type="entry name" value="DGF-1_b-sheet_dom"/>
</dbReference>
<feature type="domain" description="Dispersed gene family protein 1" evidence="3">
    <location>
        <begin position="2855"/>
        <end position="2924"/>
    </location>
</feature>
<dbReference type="VEuPathDB" id="TriTrypDB:C3747_119g95"/>
<dbReference type="VEuPathDB" id="TriTrypDB:TcCL_NonESM09551"/>
<dbReference type="VEuPathDB" id="TriTrypDB:TCSYLVIO_001995"/>
<feature type="domain" description="Dispersed gene family protein 1 N-terminal" evidence="7">
    <location>
        <begin position="1951"/>
        <end position="2052"/>
    </location>
</feature>
<dbReference type="VEuPathDB" id="TriTrypDB:TCDM_11197"/>
<dbReference type="VEuPathDB" id="TriTrypDB:Tc_MARK_9027"/>
<dbReference type="VEuPathDB" id="TriTrypDB:TCSYLVIO_001273"/>
<feature type="domain" description="Dispersed gene family protein 1 C-terminal" evidence="5">
    <location>
        <begin position="3132"/>
        <end position="3389"/>
    </location>
</feature>
<reference evidence="8 9" key="1">
    <citation type="journal article" date="2018" name="Microb. Genom.">
        <title>Expanding an expanded genome: long-read sequencing of Trypanosoma cruzi.</title>
        <authorList>
            <person name="Berna L."/>
            <person name="Rodriguez M."/>
            <person name="Chiribao M.L."/>
            <person name="Parodi-Talice A."/>
            <person name="Pita S."/>
            <person name="Rijo G."/>
            <person name="Alvarez-Valin F."/>
            <person name="Robello C."/>
        </authorList>
    </citation>
    <scope>NUCLEOTIDE SEQUENCE [LARGE SCALE GENOMIC DNA]</scope>
    <source>
        <strain evidence="8 9">Dm28c</strain>
    </source>
</reference>
<dbReference type="VEuPathDB" id="TriTrypDB:BCY84_05690"/>
<dbReference type="VEuPathDB" id="TriTrypDB:TCSYLVIO_002001"/>
<proteinExistence type="predicted"/>
<dbReference type="InterPro" id="IPR053914">
    <property type="entry name" value="DGF-1_N"/>
</dbReference>
<evidence type="ECO:0000256" key="2">
    <source>
        <dbReference type="SAM" id="Phobius"/>
    </source>
</evidence>
<feature type="region of interest" description="Disordered" evidence="1">
    <location>
        <begin position="3410"/>
        <end position="3451"/>
    </location>
</feature>
<dbReference type="InterPro" id="IPR021282">
    <property type="entry name" value="Dispersed_gene_fam_prot1_dom5"/>
</dbReference>
<feature type="transmembrane region" description="Helical" evidence="2">
    <location>
        <begin position="3174"/>
        <end position="3193"/>
    </location>
</feature>
<feature type="transmembrane region" description="Helical" evidence="2">
    <location>
        <begin position="3276"/>
        <end position="3297"/>
    </location>
</feature>
<feature type="domain" description="Dispersed gene family protein 1 N-terminal" evidence="7">
    <location>
        <begin position="2344"/>
        <end position="2448"/>
    </location>
</feature>
<gene>
    <name evidence="8" type="ORF">C4B63_36g105</name>
</gene>
<feature type="domain" description="Dispersed gene family protein 1 N-terminal" evidence="7">
    <location>
        <begin position="1165"/>
        <end position="1240"/>
    </location>
</feature>
<dbReference type="VEuPathDB" id="TriTrypDB:TcG_09572"/>
<feature type="transmembrane region" description="Helical" evidence="2">
    <location>
        <begin position="3303"/>
        <end position="3323"/>
    </location>
</feature>
<feature type="domain" description="Dispersed gene family protein 1 beta-sheet" evidence="6">
    <location>
        <begin position="1309"/>
        <end position="1463"/>
    </location>
</feature>
<feature type="transmembrane region" description="Helical" evidence="2">
    <location>
        <begin position="3330"/>
        <end position="3351"/>
    </location>
</feature>
<feature type="domain" description="Dispersed gene family protein 1 beta-sheet" evidence="6">
    <location>
        <begin position="2111"/>
        <end position="2273"/>
    </location>
</feature>
<feature type="domain" description="Dispersed gene family protein 1 beta-sheet" evidence="6">
    <location>
        <begin position="2511"/>
        <end position="2679"/>
    </location>
</feature>
<dbReference type="VEuPathDB" id="TriTrypDB:TCSYLVIO_010286"/>
<dbReference type="VEuPathDB" id="TriTrypDB:TCSYLVIO_005892"/>
<evidence type="ECO:0000256" key="1">
    <source>
        <dbReference type="SAM" id="MobiDB-lite"/>
    </source>
</evidence>
<dbReference type="VEuPathDB" id="TriTrypDB:TCDM_11045"/>
<evidence type="ECO:0000259" key="6">
    <source>
        <dbReference type="Pfam" id="PF22274"/>
    </source>
</evidence>
<evidence type="ECO:0000259" key="3">
    <source>
        <dbReference type="Pfam" id="PF11024"/>
    </source>
</evidence>
<feature type="transmembrane region" description="Helical" evidence="2">
    <location>
        <begin position="3112"/>
        <end position="3131"/>
    </location>
</feature>
<dbReference type="VEuPathDB" id="TriTrypDB:C4B63_36g105"/>
<accession>A0A2V2VE53</accession>
<dbReference type="VEuPathDB" id="TriTrypDB:TCSYLVIO_007008"/>
<feature type="domain" description="Dispersed gene family protein 1" evidence="4">
    <location>
        <begin position="2937"/>
        <end position="3057"/>
    </location>
</feature>
<keyword evidence="2" id="KW-0812">Transmembrane</keyword>
<dbReference type="VEuPathDB" id="TriTrypDB:TCSYLVIO_011018"/>
<dbReference type="Pfam" id="PF22274">
    <property type="entry name" value="DGF-1_beta-sheet"/>
    <property type="match status" value="6"/>
</dbReference>
<feature type="domain" description="Dispersed gene family protein 1 N-terminal" evidence="7">
    <location>
        <begin position="2753"/>
        <end position="2848"/>
    </location>
</feature>
<dbReference type="SUPFAM" id="SSF51126">
    <property type="entry name" value="Pectin lyase-like"/>
    <property type="match status" value="2"/>
</dbReference>
<dbReference type="VEuPathDB" id="TriTrypDB:TcCL_Unassigned04890"/>
<dbReference type="GO" id="GO:0045746">
    <property type="term" value="P:negative regulation of Notch signaling pathway"/>
    <property type="evidence" value="ECO:0007669"/>
    <property type="project" value="TreeGrafter"/>
</dbReference>
<dbReference type="GO" id="GO:0005886">
    <property type="term" value="C:plasma membrane"/>
    <property type="evidence" value="ECO:0007669"/>
    <property type="project" value="TreeGrafter"/>
</dbReference>
<dbReference type="InterPro" id="IPR006626">
    <property type="entry name" value="PbH1"/>
</dbReference>
<feature type="domain" description="Dispersed gene family protein 1 beta-sheet" evidence="6">
    <location>
        <begin position="115"/>
        <end position="279"/>
    </location>
</feature>
<feature type="transmembrane region" description="Helical" evidence="2">
    <location>
        <begin position="40"/>
        <end position="61"/>
    </location>
</feature>
<dbReference type="SMART" id="SM00710">
    <property type="entry name" value="PbH1"/>
    <property type="match status" value="11"/>
</dbReference>
<dbReference type="GO" id="GO:0007219">
    <property type="term" value="P:Notch signaling pathway"/>
    <property type="evidence" value="ECO:0007669"/>
    <property type="project" value="TreeGrafter"/>
</dbReference>
<dbReference type="GO" id="GO:0005112">
    <property type="term" value="F:Notch binding"/>
    <property type="evidence" value="ECO:0007669"/>
    <property type="project" value="TreeGrafter"/>
</dbReference>
<dbReference type="Pfam" id="PF11024">
    <property type="entry name" value="DGF-1_4"/>
    <property type="match status" value="1"/>
</dbReference>
<feature type="transmembrane region" description="Helical" evidence="2">
    <location>
        <begin position="3205"/>
        <end position="3226"/>
    </location>
</feature>